<dbReference type="OrthoDB" id="2753694at2759"/>
<evidence type="ECO:0000256" key="1">
    <source>
        <dbReference type="SAM" id="MobiDB-lite"/>
    </source>
</evidence>
<evidence type="ECO:0000313" key="3">
    <source>
        <dbReference type="Proteomes" id="UP000313359"/>
    </source>
</evidence>
<organism evidence="2 3">
    <name type="scientific">Lentinus tigrinus ALCF2SS1-6</name>
    <dbReference type="NCBI Taxonomy" id="1328759"/>
    <lineage>
        <taxon>Eukaryota</taxon>
        <taxon>Fungi</taxon>
        <taxon>Dikarya</taxon>
        <taxon>Basidiomycota</taxon>
        <taxon>Agaricomycotina</taxon>
        <taxon>Agaricomycetes</taxon>
        <taxon>Polyporales</taxon>
        <taxon>Polyporaceae</taxon>
        <taxon>Lentinus</taxon>
    </lineage>
</organism>
<gene>
    <name evidence="2" type="ORF">L227DRAFT_563977</name>
</gene>
<dbReference type="STRING" id="1328759.A0A5C2S6U3"/>
<evidence type="ECO:0000313" key="2">
    <source>
        <dbReference type="EMBL" id="RPD59563.1"/>
    </source>
</evidence>
<name>A0A5C2S6U3_9APHY</name>
<accession>A0A5C2S6U3</accession>
<protein>
    <submittedName>
        <fullName evidence="2">Uncharacterized protein</fullName>
    </submittedName>
</protein>
<reference evidence="2" key="1">
    <citation type="journal article" date="2018" name="Genome Biol. Evol.">
        <title>Genomics and development of Lentinus tigrinus, a white-rot wood-decaying mushroom with dimorphic fruiting bodies.</title>
        <authorList>
            <person name="Wu B."/>
            <person name="Xu Z."/>
            <person name="Knudson A."/>
            <person name="Carlson A."/>
            <person name="Chen N."/>
            <person name="Kovaka S."/>
            <person name="LaButti K."/>
            <person name="Lipzen A."/>
            <person name="Pennachio C."/>
            <person name="Riley R."/>
            <person name="Schakwitz W."/>
            <person name="Umezawa K."/>
            <person name="Ohm R.A."/>
            <person name="Grigoriev I.V."/>
            <person name="Nagy L.G."/>
            <person name="Gibbons J."/>
            <person name="Hibbett D."/>
        </authorList>
    </citation>
    <scope>NUCLEOTIDE SEQUENCE [LARGE SCALE GENOMIC DNA]</scope>
    <source>
        <strain evidence="2">ALCF2SS1-6</strain>
    </source>
</reference>
<dbReference type="Proteomes" id="UP000313359">
    <property type="component" value="Unassembled WGS sequence"/>
</dbReference>
<feature type="region of interest" description="Disordered" evidence="1">
    <location>
        <begin position="405"/>
        <end position="424"/>
    </location>
</feature>
<sequence>MSWDWLRTDGRATPTGRRQGGRADYEYIGHGCPTFASITLTRTYDRPINVWTLSQEGRARDCRRLAQRLPSVPLGNRFAFIYDISLWHDAGCVFAMAANRQCEVPVHAIRTPPVLKYFSLGNREFTVIHASEWEFLPPIPNADPSYNLQGRELRAAIWLVDRCPEVAYMLKRYSSESDFLGSLQIDPKHIAIVRRENGWTLDPTVVKAWMRLENALLYVCNKLLSAVAHPSEYCFPLDPFWPTPTECGYNRLWGDERGARRAAYRSLDACRVLLARCSMAIALASPDPGAPLPRWVEILLREGADPKWVDVFRASLISSLKPGVRVGMYLNPSLNDAGTKWVDHIPCMVRANVPVYIYWPREGREKILERYPCLRPYIPVAAETVTLPSSYEDVTCFRWRDVSSVPGTASVSPPETPHGQGQLPGETAEAFFRRRHAANLVREANETEWSRERRMARKTKALGFERPTGKDRATVYLWRTVGDVDGTVPQDWLEKDYRELIGHSRVGQIWGLYANEHKKYDSFKHEWDICVKLAPSIRPLEADEGTEDDDDLLEMSTSPHAPSYIVHRGDTHADTVAKSFATDLLQFYESHSVSYIPPVESLPTVVRKRFGVTAGVVPDHSNPEPQYSALHIQKLLGYYDADLACEKNLVHALSTWVASLERQQHHATANGVVWDLCSDSAEYLLYHPHPCMQVAMVTLNNGSWYRIRYDVPSDDNTWWELILKNATNVLELYRRHDIQTRFAAARFMAERGMHFHSIFTPAPRDYIDKMYWTDVTFAVRPPGYVFTYDDYRMFEHRVRCHLTRAKARGAMLQGGIVWRIVLEIVPEDLVTSAAEGPCDNVFRFGDRFRGPRGDDYFDDMVSRDELDLICGVYKVYQGMYYDALGKRHTNKGSADYSTTADVSWWPRWNQWKGSGMDFNRWTPAAEKWFLSRLDKIRAGTAEMHNAKEWRAALRRRPDPGKLEGLVEVASVKFLEGEMRLRQIEDVSDRKLPTDNGVYAVKKVWV</sequence>
<dbReference type="EMBL" id="ML122269">
    <property type="protein sequence ID" value="RPD59563.1"/>
    <property type="molecule type" value="Genomic_DNA"/>
</dbReference>
<proteinExistence type="predicted"/>
<dbReference type="AlphaFoldDB" id="A0A5C2S6U3"/>
<keyword evidence="3" id="KW-1185">Reference proteome</keyword>